<evidence type="ECO:0000256" key="3">
    <source>
        <dbReference type="RuleBase" id="RU362026"/>
    </source>
</evidence>
<dbReference type="Proteomes" id="UP001055453">
    <property type="component" value="Chromosome"/>
</dbReference>
<keyword evidence="2" id="KW-0808">Transferase</keyword>
<dbReference type="EMBL" id="AP025732">
    <property type="protein sequence ID" value="BDI17330.1"/>
    <property type="molecule type" value="Genomic_DNA"/>
</dbReference>
<dbReference type="SUPFAM" id="SSF53335">
    <property type="entry name" value="S-adenosyl-L-methionine-dependent methyltransferases"/>
    <property type="match status" value="1"/>
</dbReference>
<dbReference type="GO" id="GO:0032259">
    <property type="term" value="P:methylation"/>
    <property type="evidence" value="ECO:0007669"/>
    <property type="project" value="UniProtKB-KW"/>
</dbReference>
<dbReference type="EC" id="2.1.1.-" evidence="3"/>
<dbReference type="Pfam" id="PF01555">
    <property type="entry name" value="N6_N4_Mtase"/>
    <property type="match status" value="1"/>
</dbReference>
<comment type="similarity">
    <text evidence="3">Belongs to the N(4)/N(6)-methyltransferase family.</text>
</comment>
<protein>
    <recommendedName>
        <fullName evidence="3">Methyltransferase</fullName>
        <ecNumber evidence="3">2.1.1.-</ecNumber>
    </recommendedName>
</protein>
<gene>
    <name evidence="5" type="ORF">ANSO36C_31320</name>
</gene>
<keyword evidence="6" id="KW-1185">Reference proteome</keyword>
<dbReference type="PRINTS" id="PR00508">
    <property type="entry name" value="S21N4MTFRASE"/>
</dbReference>
<evidence type="ECO:0000259" key="4">
    <source>
        <dbReference type="Pfam" id="PF01555"/>
    </source>
</evidence>
<feature type="domain" description="DNA methylase N-4/N-6" evidence="4">
    <location>
        <begin position="33"/>
        <end position="324"/>
    </location>
</feature>
<evidence type="ECO:0000256" key="1">
    <source>
        <dbReference type="ARBA" id="ARBA00022603"/>
    </source>
</evidence>
<evidence type="ECO:0000256" key="2">
    <source>
        <dbReference type="ARBA" id="ARBA00022679"/>
    </source>
</evidence>
<dbReference type="InterPro" id="IPR029063">
    <property type="entry name" value="SAM-dependent_MTases_sf"/>
</dbReference>
<accession>A0ABN6Q4H6</accession>
<proteinExistence type="inferred from homology"/>
<dbReference type="GO" id="GO:0008168">
    <property type="term" value="F:methyltransferase activity"/>
    <property type="evidence" value="ECO:0007669"/>
    <property type="project" value="UniProtKB-KW"/>
</dbReference>
<dbReference type="InterPro" id="IPR002941">
    <property type="entry name" value="DNA_methylase_N4/N6"/>
</dbReference>
<sequence>MRLNCNPYYETKFGAAYLGNSLELMAHIPDESIDLICTSPPFALVRKKEYGNVDADEYVEWFKDYAAHFYRILKPTGSLVIDIGGSWIKGMPVRSLYHFELVVALCKPKEKGGLGFYLAQELYWYNPAKLPTPAEWVTIRRERVKDSVNTIWWLSKEPHPKANNRRVLKPYSDAMKNLLKNGYKPKVRPSGHDISDKFGKDRGGAIPPNIIDGRCSTDKEEIGQQTLIQETLFEDLVQPVNVISASNTASNDYYQRRCKQEGFKPHPARLPQALPEFVINLCTEPGDIVLEPFAGSNMTGRVAETLQRRWLAFEIDENYIKSSKLRFEENAPLVVEPPADLTTITTENADNNQLVELGLF</sequence>
<name>A0ABN6Q4H6_NOSCO</name>
<keyword evidence="1 5" id="KW-0489">Methyltransferase</keyword>
<dbReference type="InterPro" id="IPR001091">
    <property type="entry name" value="RM_Methyltransferase"/>
</dbReference>
<organism evidence="5 6">
    <name type="scientific">Nostoc cf. commune SO-36</name>
    <dbReference type="NCBI Taxonomy" id="449208"/>
    <lineage>
        <taxon>Bacteria</taxon>
        <taxon>Bacillati</taxon>
        <taxon>Cyanobacteriota</taxon>
        <taxon>Cyanophyceae</taxon>
        <taxon>Nostocales</taxon>
        <taxon>Nostocaceae</taxon>
        <taxon>Nostoc</taxon>
    </lineage>
</organism>
<dbReference type="RefSeq" id="WP_251955263.1">
    <property type="nucleotide sequence ID" value="NZ_AP025732.1"/>
</dbReference>
<reference evidence="5" key="1">
    <citation type="submission" date="2022-04" db="EMBL/GenBank/DDBJ databases">
        <title>Complete genome sequence of a cyanobacterium, Nostoc sp. SO-36, isolated in Antarctica.</title>
        <authorList>
            <person name="Kanesaki Y."/>
            <person name="Effendi D."/>
            <person name="Sakamoto T."/>
            <person name="Ohtani S."/>
            <person name="Awai K."/>
        </authorList>
    </citation>
    <scope>NUCLEOTIDE SEQUENCE</scope>
    <source>
        <strain evidence="5">SO-36</strain>
    </source>
</reference>
<dbReference type="Gene3D" id="3.40.50.150">
    <property type="entry name" value="Vaccinia Virus protein VP39"/>
    <property type="match status" value="1"/>
</dbReference>
<evidence type="ECO:0000313" key="6">
    <source>
        <dbReference type="Proteomes" id="UP001055453"/>
    </source>
</evidence>
<evidence type="ECO:0000313" key="5">
    <source>
        <dbReference type="EMBL" id="BDI17330.1"/>
    </source>
</evidence>